<organism evidence="2 3">
    <name type="scientific">Hydnum rufescens UP504</name>
    <dbReference type="NCBI Taxonomy" id="1448309"/>
    <lineage>
        <taxon>Eukaryota</taxon>
        <taxon>Fungi</taxon>
        <taxon>Dikarya</taxon>
        <taxon>Basidiomycota</taxon>
        <taxon>Agaricomycotina</taxon>
        <taxon>Agaricomycetes</taxon>
        <taxon>Cantharellales</taxon>
        <taxon>Hydnaceae</taxon>
        <taxon>Hydnum</taxon>
    </lineage>
</organism>
<protein>
    <submittedName>
        <fullName evidence="2">Uncharacterized protein</fullName>
    </submittedName>
</protein>
<feature type="compositionally biased region" description="Basic and acidic residues" evidence="1">
    <location>
        <begin position="17"/>
        <end position="26"/>
    </location>
</feature>
<reference evidence="2" key="1">
    <citation type="journal article" date="2020" name="Nat. Commun.">
        <title>Large-scale genome sequencing of mycorrhizal fungi provides insights into the early evolution of symbiotic traits.</title>
        <authorList>
            <person name="Miyauchi S."/>
            <person name="Kiss E."/>
            <person name="Kuo A."/>
            <person name="Drula E."/>
            <person name="Kohler A."/>
            <person name="Sanchez-Garcia M."/>
            <person name="Morin E."/>
            <person name="Andreopoulos B."/>
            <person name="Barry K.W."/>
            <person name="Bonito G."/>
            <person name="Buee M."/>
            <person name="Carver A."/>
            <person name="Chen C."/>
            <person name="Cichocki N."/>
            <person name="Clum A."/>
            <person name="Culley D."/>
            <person name="Crous P.W."/>
            <person name="Fauchery L."/>
            <person name="Girlanda M."/>
            <person name="Hayes R.D."/>
            <person name="Keri Z."/>
            <person name="LaButti K."/>
            <person name="Lipzen A."/>
            <person name="Lombard V."/>
            <person name="Magnuson J."/>
            <person name="Maillard F."/>
            <person name="Murat C."/>
            <person name="Nolan M."/>
            <person name="Ohm R.A."/>
            <person name="Pangilinan J."/>
            <person name="Pereira M.F."/>
            <person name="Perotto S."/>
            <person name="Peter M."/>
            <person name="Pfister S."/>
            <person name="Riley R."/>
            <person name="Sitrit Y."/>
            <person name="Stielow J.B."/>
            <person name="Szollosi G."/>
            <person name="Zifcakova L."/>
            <person name="Stursova M."/>
            <person name="Spatafora J.W."/>
            <person name="Tedersoo L."/>
            <person name="Vaario L.M."/>
            <person name="Yamada A."/>
            <person name="Yan M."/>
            <person name="Wang P."/>
            <person name="Xu J."/>
            <person name="Bruns T."/>
            <person name="Baldrian P."/>
            <person name="Vilgalys R."/>
            <person name="Dunand C."/>
            <person name="Henrissat B."/>
            <person name="Grigoriev I.V."/>
            <person name="Hibbett D."/>
            <person name="Nagy L.G."/>
            <person name="Martin F.M."/>
        </authorList>
    </citation>
    <scope>NUCLEOTIDE SEQUENCE</scope>
    <source>
        <strain evidence="2">UP504</strain>
    </source>
</reference>
<keyword evidence="3" id="KW-1185">Reference proteome</keyword>
<dbReference type="AlphaFoldDB" id="A0A9P6AT61"/>
<name>A0A9P6AT61_9AGAM</name>
<evidence type="ECO:0000256" key="1">
    <source>
        <dbReference type="SAM" id="MobiDB-lite"/>
    </source>
</evidence>
<gene>
    <name evidence="2" type="ORF">BS47DRAFT_1346835</name>
</gene>
<comment type="caution">
    <text evidence="2">The sequence shown here is derived from an EMBL/GenBank/DDBJ whole genome shotgun (WGS) entry which is preliminary data.</text>
</comment>
<proteinExistence type="predicted"/>
<sequence length="61" mass="6599">MKTAPGEGKHVAKHTKKTNESTHNAKESPPPLQSYENAHAKLRVKLGSIEPGQSRIIGIEA</sequence>
<accession>A0A9P6AT61</accession>
<dbReference type="EMBL" id="MU129000">
    <property type="protein sequence ID" value="KAF9511482.1"/>
    <property type="molecule type" value="Genomic_DNA"/>
</dbReference>
<dbReference type="Proteomes" id="UP000886523">
    <property type="component" value="Unassembled WGS sequence"/>
</dbReference>
<evidence type="ECO:0000313" key="3">
    <source>
        <dbReference type="Proteomes" id="UP000886523"/>
    </source>
</evidence>
<evidence type="ECO:0000313" key="2">
    <source>
        <dbReference type="EMBL" id="KAF9511482.1"/>
    </source>
</evidence>
<feature type="region of interest" description="Disordered" evidence="1">
    <location>
        <begin position="1"/>
        <end position="39"/>
    </location>
</feature>